<dbReference type="RefSeq" id="WP_024731065.1">
    <property type="nucleotide sequence ID" value="NZ_CABIWA010000002.1"/>
</dbReference>
<dbReference type="Gene3D" id="3.55.50.10">
    <property type="entry name" value="Baseplate protein-like domains"/>
    <property type="match status" value="1"/>
</dbReference>
<name>A0A174LL17_9FIRM</name>
<dbReference type="Proteomes" id="UP000095765">
    <property type="component" value="Unassembled WGS sequence"/>
</dbReference>
<evidence type="ECO:0000313" key="1">
    <source>
        <dbReference type="EMBL" id="CUP22380.1"/>
    </source>
</evidence>
<gene>
    <name evidence="1" type="ORF">ERS852551_00142</name>
</gene>
<dbReference type="SUPFAM" id="SSF69279">
    <property type="entry name" value="Phage tail proteins"/>
    <property type="match status" value="1"/>
</dbReference>
<organism evidence="1 2">
    <name type="scientific">Anaerotruncus colihominis</name>
    <dbReference type="NCBI Taxonomy" id="169435"/>
    <lineage>
        <taxon>Bacteria</taxon>
        <taxon>Bacillati</taxon>
        <taxon>Bacillota</taxon>
        <taxon>Clostridia</taxon>
        <taxon>Eubacteriales</taxon>
        <taxon>Oscillospiraceae</taxon>
        <taxon>Anaerotruncus</taxon>
    </lineage>
</organism>
<dbReference type="GeneID" id="72463265"/>
<sequence length="459" mass="50386">MTINQIKINGFLFIDLLEMELEQQVNMHPTAVVKGHIAQPEASLFLQQATAEKLLVITANDSEGTGHTLFSGVLSGLSCITANDASTVVLQGIGHSSLCDVRREIRVFQDGGMTYEQVCQSLTSQPGASFIVPENGADATGGMLVQYEETDWEFARRIAGRLGTVLIADARLDFPNISIGIPSGGKVYQEDPLEYTMVMDVAAYRDLKENGVRAVEDGQRGICYKSRQFYSLCDQVVVDGVGRLVYRRKISLEGSELIAAYELRTREGFQTREQHNMHLIGASLAGSVEKVEKDQVQVSLAYDVEGGGKRWFAYSTPYSSPDGTGWYFMPEPGDEIRLHFPTQEEDAAYVVSSTHITHGNRSDPEVKFIRTQRGQEITFAPDSIHITDGNGSSIRMDKKQGITLKTSKGIKIDAADDISIKGKSGVVVEGGKSVQIRQNDSLVQVQETIDITAAHVRVQ</sequence>
<accession>A0A174LL17</accession>
<dbReference type="AlphaFoldDB" id="A0A174LL17"/>
<dbReference type="OrthoDB" id="95423at2"/>
<proteinExistence type="predicted"/>
<protein>
    <submittedName>
        <fullName evidence="1">Phage protein D</fullName>
    </submittedName>
</protein>
<dbReference type="EMBL" id="CZBE01000001">
    <property type="protein sequence ID" value="CUP22380.1"/>
    <property type="molecule type" value="Genomic_DNA"/>
</dbReference>
<evidence type="ECO:0000313" key="2">
    <source>
        <dbReference type="Proteomes" id="UP000095765"/>
    </source>
</evidence>
<reference evidence="1 2" key="1">
    <citation type="submission" date="2015-09" db="EMBL/GenBank/DDBJ databases">
        <authorList>
            <consortium name="Pathogen Informatics"/>
        </authorList>
    </citation>
    <scope>NUCLEOTIDE SEQUENCE [LARGE SCALE GENOMIC DNA]</scope>
    <source>
        <strain evidence="1 2">2789STDY5834939</strain>
    </source>
</reference>